<dbReference type="AlphaFoldDB" id="A0A060QCR2"/>
<evidence type="ECO:0000313" key="1">
    <source>
        <dbReference type="EMBL" id="CDG38934.1"/>
    </source>
</evidence>
<sequence length="37" mass="4308">MTESSDKAIQRAMVFFSEFVFLTDFYTRAEAVRGSLR</sequence>
<reference evidence="1 2" key="1">
    <citation type="journal article" date="2014" name="Genome Biol. Evol.">
        <title>Acetic acid bacteria genomes reveal functional traits for adaptation to life in insect guts.</title>
        <authorList>
            <person name="Chouaia B."/>
            <person name="Gaiarsa S."/>
            <person name="Crotti E."/>
            <person name="Comandatore F."/>
            <person name="Degli Esposti M."/>
            <person name="Ricci I."/>
            <person name="Alma A."/>
            <person name="Favia G."/>
            <person name="Bandi C."/>
            <person name="Daffonchio D."/>
        </authorList>
    </citation>
    <scope>NUCLEOTIDE SEQUENCE [LARGE SCALE GENOMIC DNA]</scope>
    <source>
        <strain evidence="1 2">SF2.1</strain>
    </source>
</reference>
<name>A0A060QCR2_9PROT</name>
<gene>
    <name evidence="1" type="ORF">ASAP_0889</name>
</gene>
<evidence type="ECO:0000313" key="2">
    <source>
        <dbReference type="Proteomes" id="UP000027583"/>
    </source>
</evidence>
<dbReference type="Proteomes" id="UP000027583">
    <property type="component" value="Unassembled WGS sequence"/>
</dbReference>
<protein>
    <submittedName>
        <fullName evidence="1">Uncharacterized protein</fullName>
    </submittedName>
</protein>
<reference evidence="1 2" key="2">
    <citation type="journal article" date="2014" name="PLoS ONE">
        <title>Evolution of mitochondria reconstructed from the energy metabolism of living bacteria.</title>
        <authorList>
            <person name="Degli Esposti M."/>
            <person name="Chouaia B."/>
            <person name="Comandatore F."/>
            <person name="Crotti E."/>
            <person name="Sassera D."/>
            <person name="Lievens P.M."/>
            <person name="Daffonchio D."/>
            <person name="Bandi C."/>
        </authorList>
    </citation>
    <scope>NUCLEOTIDE SEQUENCE [LARGE SCALE GENOMIC DNA]</scope>
    <source>
        <strain evidence="1 2">SF2.1</strain>
    </source>
</reference>
<comment type="caution">
    <text evidence="1">The sequence shown here is derived from an EMBL/GenBank/DDBJ whole genome shotgun (WGS) entry which is preliminary data.</text>
</comment>
<dbReference type="EMBL" id="CBLX010000006">
    <property type="protein sequence ID" value="CDG38934.1"/>
    <property type="molecule type" value="Genomic_DNA"/>
</dbReference>
<accession>A0A060QCR2</accession>
<proteinExistence type="predicted"/>
<organism evidence="1 2">
    <name type="scientific">Asaia bogorensis</name>
    <dbReference type="NCBI Taxonomy" id="91915"/>
    <lineage>
        <taxon>Bacteria</taxon>
        <taxon>Pseudomonadati</taxon>
        <taxon>Pseudomonadota</taxon>
        <taxon>Alphaproteobacteria</taxon>
        <taxon>Acetobacterales</taxon>
        <taxon>Acetobacteraceae</taxon>
        <taxon>Asaia</taxon>
    </lineage>
</organism>